<gene>
    <name evidence="2" type="ORF">H8Z83_11300</name>
</gene>
<keyword evidence="1" id="KW-0472">Membrane</keyword>
<feature type="transmembrane region" description="Helical" evidence="1">
    <location>
        <begin position="237"/>
        <end position="257"/>
    </location>
</feature>
<comment type="caution">
    <text evidence="2">The sequence shown here is derived from an EMBL/GenBank/DDBJ whole genome shotgun (WGS) entry which is preliminary data.</text>
</comment>
<sequence>MKLFDRQKKWEINLYSYYDHAGIVRHLEDMARQGWQLEKAGSVFWTYRRCKPAELRYAVVYFSKASQFDPEPPAEQREFWELCKATGWELVTNRYQMQIFRNPAPDAIPIETDPVVQVENVRAAMKKGSARANWCLLICSLLQLWLQFRSAYTIRDFLTQGFALSAVLIWLMLGIKAVVELIGYYHWCRKARTAAEEEGVLLSPRTRKWWQILQILGFLVTVTLALSLPLLNSSPSPSTLIILAASLAYALLLALIVNGSRQLMKKKGFSAEANMGFNILIAVIGSLVLMGGLVWTGFRIAKAPSLQGHINAETRTSPAYPAGDTEHTYTVYHDPLPLTVEDLVGETVYKDYSCYREIQGSPLLTEYTYKQEVPFVFSISEQDGPELLYEIYEVKLNCLYEPVKQSFFTDTVYNIPGRFKFAVSQSWTPVDAAPWGALDAYRFIREDNTPIGNFLLCYADRFVEIRFDPWYDGAEPTEKQMALVGTVLGNGPLS</sequence>
<feature type="transmembrane region" description="Helical" evidence="1">
    <location>
        <begin position="277"/>
        <end position="298"/>
    </location>
</feature>
<keyword evidence="1" id="KW-1133">Transmembrane helix</keyword>
<keyword evidence="1" id="KW-0812">Transmembrane</keyword>
<proteinExistence type="predicted"/>
<dbReference type="Pfam" id="PF11193">
    <property type="entry name" value="DUF2812"/>
    <property type="match status" value="1"/>
</dbReference>
<dbReference type="InterPro" id="IPR036259">
    <property type="entry name" value="MFS_trans_sf"/>
</dbReference>
<protein>
    <submittedName>
        <fullName evidence="2">DUF2812 domain-containing protein</fullName>
    </submittedName>
</protein>
<evidence type="ECO:0000313" key="3">
    <source>
        <dbReference type="Proteomes" id="UP000620327"/>
    </source>
</evidence>
<feature type="transmembrane region" description="Helical" evidence="1">
    <location>
        <begin position="168"/>
        <end position="188"/>
    </location>
</feature>
<feature type="transmembrane region" description="Helical" evidence="1">
    <location>
        <begin position="132"/>
        <end position="148"/>
    </location>
</feature>
<keyword evidence="3" id="KW-1185">Reference proteome</keyword>
<reference evidence="2" key="1">
    <citation type="submission" date="2020-08" db="EMBL/GenBank/DDBJ databases">
        <title>Genome public.</title>
        <authorList>
            <person name="Liu C."/>
            <person name="Sun Q."/>
        </authorList>
    </citation>
    <scope>NUCLEOTIDE SEQUENCE</scope>
    <source>
        <strain evidence="2">BX15</strain>
    </source>
</reference>
<dbReference type="RefSeq" id="WP_187015123.1">
    <property type="nucleotide sequence ID" value="NZ_JACOQI010000010.1"/>
</dbReference>
<dbReference type="EMBL" id="JACOQI010000010">
    <property type="protein sequence ID" value="MBC5770897.1"/>
    <property type="molecule type" value="Genomic_DNA"/>
</dbReference>
<dbReference type="AlphaFoldDB" id="A0A923ML54"/>
<dbReference type="Proteomes" id="UP000620327">
    <property type="component" value="Unassembled WGS sequence"/>
</dbReference>
<organism evidence="2 3">
    <name type="scientific">Dysosmobacter segnis</name>
    <dbReference type="NCBI Taxonomy" id="2763042"/>
    <lineage>
        <taxon>Bacteria</taxon>
        <taxon>Bacillati</taxon>
        <taxon>Bacillota</taxon>
        <taxon>Clostridia</taxon>
        <taxon>Eubacteriales</taxon>
        <taxon>Oscillospiraceae</taxon>
        <taxon>Dysosmobacter</taxon>
    </lineage>
</organism>
<evidence type="ECO:0000256" key="1">
    <source>
        <dbReference type="SAM" id="Phobius"/>
    </source>
</evidence>
<accession>A0A923ML54</accession>
<dbReference type="InterPro" id="IPR021359">
    <property type="entry name" value="DUF2812"/>
</dbReference>
<dbReference type="SUPFAM" id="SSF103473">
    <property type="entry name" value="MFS general substrate transporter"/>
    <property type="match status" value="1"/>
</dbReference>
<evidence type="ECO:0000313" key="2">
    <source>
        <dbReference type="EMBL" id="MBC5770897.1"/>
    </source>
</evidence>
<feature type="transmembrane region" description="Helical" evidence="1">
    <location>
        <begin position="209"/>
        <end position="231"/>
    </location>
</feature>
<name>A0A923ML54_9FIRM</name>